<proteinExistence type="predicted"/>
<dbReference type="Pfam" id="PF00072">
    <property type="entry name" value="Response_reg"/>
    <property type="match status" value="1"/>
</dbReference>
<dbReference type="InterPro" id="IPR011006">
    <property type="entry name" value="CheY-like_superfamily"/>
</dbReference>
<dbReference type="OrthoDB" id="9802426at2"/>
<dbReference type="SUPFAM" id="SSF52172">
    <property type="entry name" value="CheY-like"/>
    <property type="match status" value="1"/>
</dbReference>
<dbReference type="FunFam" id="1.10.10.10:FF:000018">
    <property type="entry name" value="DNA-binding response regulator ResD"/>
    <property type="match status" value="1"/>
</dbReference>
<dbReference type="PROSITE" id="PS51755">
    <property type="entry name" value="OMPR_PHOB"/>
    <property type="match status" value="1"/>
</dbReference>
<dbReference type="Pfam" id="PF00486">
    <property type="entry name" value="Trans_reg_C"/>
    <property type="match status" value="1"/>
</dbReference>
<name>A6TM13_ALKMQ</name>
<dbReference type="SMART" id="SM00448">
    <property type="entry name" value="REC"/>
    <property type="match status" value="1"/>
</dbReference>
<dbReference type="PROSITE" id="PS50110">
    <property type="entry name" value="RESPONSE_REGULATORY"/>
    <property type="match status" value="1"/>
</dbReference>
<evidence type="ECO:0000256" key="3">
    <source>
        <dbReference type="ARBA" id="ARBA00023012"/>
    </source>
</evidence>
<reference evidence="13" key="1">
    <citation type="journal article" date="2016" name="Genome Announc.">
        <title>Complete genome sequence of Alkaliphilus metalliredigens strain QYMF, an alkaliphilic and metal-reducing bacterium isolated from borax-contaminated leachate ponds.</title>
        <authorList>
            <person name="Hwang C."/>
            <person name="Copeland A."/>
            <person name="Lucas S."/>
            <person name="Lapidus A."/>
            <person name="Barry K."/>
            <person name="Detter J.C."/>
            <person name="Glavina Del Rio T."/>
            <person name="Hammon N."/>
            <person name="Israni S."/>
            <person name="Dalin E."/>
            <person name="Tice H."/>
            <person name="Pitluck S."/>
            <person name="Chertkov O."/>
            <person name="Brettin T."/>
            <person name="Bruce D."/>
            <person name="Han C."/>
            <person name="Schmutz J."/>
            <person name="Larimer F."/>
            <person name="Land M.L."/>
            <person name="Hauser L."/>
            <person name="Kyrpides N."/>
            <person name="Mikhailova N."/>
            <person name="Ye Q."/>
            <person name="Zhou J."/>
            <person name="Richardson P."/>
            <person name="Fields M.W."/>
        </authorList>
    </citation>
    <scope>NUCLEOTIDE SEQUENCE [LARGE SCALE GENOMIC DNA]</scope>
    <source>
        <strain evidence="13">QYMF</strain>
    </source>
</reference>
<feature type="modified residue" description="4-aspartylphosphate" evidence="8">
    <location>
        <position position="55"/>
    </location>
</feature>
<dbReference type="Gene3D" id="1.10.10.10">
    <property type="entry name" value="Winged helix-like DNA-binding domain superfamily/Winged helix DNA-binding domain"/>
    <property type="match status" value="1"/>
</dbReference>
<dbReference type="STRING" id="293826.Amet_1014"/>
<accession>A6TM13</accession>
<dbReference type="GO" id="GO:0032993">
    <property type="term" value="C:protein-DNA complex"/>
    <property type="evidence" value="ECO:0007669"/>
    <property type="project" value="TreeGrafter"/>
</dbReference>
<keyword evidence="2 8" id="KW-0597">Phosphoprotein</keyword>
<dbReference type="eggNOG" id="COG0745">
    <property type="taxonomic scope" value="Bacteria"/>
</dbReference>
<evidence type="ECO:0000259" key="11">
    <source>
        <dbReference type="PROSITE" id="PS51755"/>
    </source>
</evidence>
<protein>
    <recommendedName>
        <fullName evidence="1">Stage 0 sporulation protein A homolog</fullName>
    </recommendedName>
</protein>
<dbReference type="GO" id="GO:0005829">
    <property type="term" value="C:cytosol"/>
    <property type="evidence" value="ECO:0007669"/>
    <property type="project" value="TreeGrafter"/>
</dbReference>
<keyword evidence="5 9" id="KW-0238">DNA-binding</keyword>
<dbReference type="SMART" id="SM00862">
    <property type="entry name" value="Trans_reg_C"/>
    <property type="match status" value="1"/>
</dbReference>
<evidence type="ECO:0000256" key="9">
    <source>
        <dbReference type="PROSITE-ProRule" id="PRU01091"/>
    </source>
</evidence>
<dbReference type="RefSeq" id="WP_012062273.1">
    <property type="nucleotide sequence ID" value="NC_009633.1"/>
</dbReference>
<dbReference type="InterPro" id="IPR001789">
    <property type="entry name" value="Sig_transdc_resp-reg_receiver"/>
</dbReference>
<dbReference type="KEGG" id="amt:Amet_1014"/>
<evidence type="ECO:0000256" key="7">
    <source>
        <dbReference type="ARBA" id="ARBA00024867"/>
    </source>
</evidence>
<dbReference type="AlphaFoldDB" id="A6TM13"/>
<sequence>MQNKSILVVEDDPTTQRLIRHTLEQHQFQVLSAEDGAMTLDLLSNHKDIDAIILDLFLPDCNGLELLKTVRSHSIHSDIPVVILTSNDDKLDLVIALEMGADDYITKPFHKRELIARINVCLRRAQNTIRSHNTSRSISGITLDITTREVKKDDGLISLTFAEFELLLLFVTHPGKVFSRDDLLTKLWGESFVSETRVIDMHISSLRKKLDDSDNQLIETIRGVGYRLRKT</sequence>
<evidence type="ECO:0000313" key="13">
    <source>
        <dbReference type="Proteomes" id="UP000001572"/>
    </source>
</evidence>
<evidence type="ECO:0000256" key="4">
    <source>
        <dbReference type="ARBA" id="ARBA00023015"/>
    </source>
</evidence>
<dbReference type="PANTHER" id="PTHR48111:SF4">
    <property type="entry name" value="DNA-BINDING DUAL TRANSCRIPTIONAL REGULATOR OMPR"/>
    <property type="match status" value="1"/>
</dbReference>
<keyword evidence="4" id="KW-0805">Transcription regulation</keyword>
<evidence type="ECO:0000256" key="5">
    <source>
        <dbReference type="ARBA" id="ARBA00023125"/>
    </source>
</evidence>
<keyword evidence="3" id="KW-0902">Two-component regulatory system</keyword>
<dbReference type="Gene3D" id="3.40.50.2300">
    <property type="match status" value="1"/>
</dbReference>
<evidence type="ECO:0000313" key="12">
    <source>
        <dbReference type="EMBL" id="ABR47231.1"/>
    </source>
</evidence>
<dbReference type="InterPro" id="IPR036388">
    <property type="entry name" value="WH-like_DNA-bd_sf"/>
</dbReference>
<evidence type="ECO:0000256" key="6">
    <source>
        <dbReference type="ARBA" id="ARBA00023163"/>
    </source>
</evidence>
<evidence type="ECO:0000256" key="1">
    <source>
        <dbReference type="ARBA" id="ARBA00018672"/>
    </source>
</evidence>
<keyword evidence="6" id="KW-0804">Transcription</keyword>
<dbReference type="EMBL" id="CP000724">
    <property type="protein sequence ID" value="ABR47231.1"/>
    <property type="molecule type" value="Genomic_DNA"/>
</dbReference>
<dbReference type="GO" id="GO:0006355">
    <property type="term" value="P:regulation of DNA-templated transcription"/>
    <property type="evidence" value="ECO:0007669"/>
    <property type="project" value="InterPro"/>
</dbReference>
<dbReference type="GO" id="GO:0000156">
    <property type="term" value="F:phosphorelay response regulator activity"/>
    <property type="evidence" value="ECO:0007669"/>
    <property type="project" value="TreeGrafter"/>
</dbReference>
<dbReference type="PANTHER" id="PTHR48111">
    <property type="entry name" value="REGULATOR OF RPOS"/>
    <property type="match status" value="1"/>
</dbReference>
<feature type="domain" description="Response regulatory" evidence="10">
    <location>
        <begin position="5"/>
        <end position="122"/>
    </location>
</feature>
<organism evidence="12 13">
    <name type="scientific">Alkaliphilus metalliredigens (strain QYMF)</name>
    <dbReference type="NCBI Taxonomy" id="293826"/>
    <lineage>
        <taxon>Bacteria</taxon>
        <taxon>Bacillati</taxon>
        <taxon>Bacillota</taxon>
        <taxon>Clostridia</taxon>
        <taxon>Peptostreptococcales</taxon>
        <taxon>Natronincolaceae</taxon>
        <taxon>Alkaliphilus</taxon>
    </lineage>
</organism>
<dbReference type="Proteomes" id="UP000001572">
    <property type="component" value="Chromosome"/>
</dbReference>
<dbReference type="InterPro" id="IPR001867">
    <property type="entry name" value="OmpR/PhoB-type_DNA-bd"/>
</dbReference>
<dbReference type="InterPro" id="IPR039420">
    <property type="entry name" value="WalR-like"/>
</dbReference>
<gene>
    <name evidence="12" type="ordered locus">Amet_1014</name>
</gene>
<dbReference type="CDD" id="cd00383">
    <property type="entry name" value="trans_reg_C"/>
    <property type="match status" value="1"/>
</dbReference>
<dbReference type="InterPro" id="IPR016032">
    <property type="entry name" value="Sig_transdc_resp-reg_C-effctor"/>
</dbReference>
<evidence type="ECO:0000256" key="8">
    <source>
        <dbReference type="PROSITE-ProRule" id="PRU00169"/>
    </source>
</evidence>
<comment type="function">
    <text evidence="7">May play the central regulatory role in sporulation. It may be an element of the effector pathway responsible for the activation of sporulation genes in response to nutritional stress. Spo0A may act in concert with spo0H (a sigma factor) to control the expression of some genes that are critical to the sporulation process.</text>
</comment>
<dbReference type="GO" id="GO:0000976">
    <property type="term" value="F:transcription cis-regulatory region binding"/>
    <property type="evidence" value="ECO:0007669"/>
    <property type="project" value="TreeGrafter"/>
</dbReference>
<evidence type="ECO:0000259" key="10">
    <source>
        <dbReference type="PROSITE" id="PS50110"/>
    </source>
</evidence>
<dbReference type="HOGENOM" id="CLU_000445_30_4_9"/>
<feature type="DNA-binding region" description="OmpR/PhoB-type" evidence="9">
    <location>
        <begin position="133"/>
        <end position="230"/>
    </location>
</feature>
<evidence type="ECO:0000256" key="2">
    <source>
        <dbReference type="ARBA" id="ARBA00022553"/>
    </source>
</evidence>
<keyword evidence="13" id="KW-1185">Reference proteome</keyword>
<dbReference type="SUPFAM" id="SSF46894">
    <property type="entry name" value="C-terminal effector domain of the bipartite response regulators"/>
    <property type="match status" value="1"/>
</dbReference>
<feature type="domain" description="OmpR/PhoB-type" evidence="11">
    <location>
        <begin position="133"/>
        <end position="230"/>
    </location>
</feature>